<keyword evidence="2" id="KW-1133">Transmembrane helix</keyword>
<proteinExistence type="predicted"/>
<keyword evidence="4" id="KW-1185">Reference proteome</keyword>
<feature type="compositionally biased region" description="Basic and acidic residues" evidence="1">
    <location>
        <begin position="482"/>
        <end position="491"/>
    </location>
</feature>
<dbReference type="AlphaFoldDB" id="A0A4U5M6B5"/>
<feature type="region of interest" description="Disordered" evidence="1">
    <location>
        <begin position="478"/>
        <end position="507"/>
    </location>
</feature>
<gene>
    <name evidence="3" type="ORF">L596_024669</name>
</gene>
<name>A0A4U5M6B5_STECR</name>
<sequence length="507" mass="57048">MDVTALTPEALLTLLVWLQKLHFRLLIGRTWPNVYGRSKLSSRESQLLSDLISPLSTSPSGSSSKRGVPMVVIQLKFMFLVHCLFQRRYVLLLVCVLLVALPSKADKCGDVWKRGYSILVYLDDKTSQIPLDDKFIDLFDAVDAKNAVKNQSNMHSLHKRRRHFLGYGEDIFSITGIDLHEFKVRRRVFQDLGQIKNYEVGRVDQLLRLLRANLEERSHIGQEKASFPLDVEADLDEVAFFNNWLYFPNGTKWNARTNETVSDASLVLIKAGQQFDIADPNMDPTPIESSYKDRVLLQVFNGKKVYRKPCHLNDGKKARNLHYYILESSKSSVARFERPPEAYKLVGKPEHADHIPMYCFYLDDCEIAYGVQALFDYLTVVPPERFSIPTTTSTTSTSSTTAPPSTSFIGPEKGNPTSITFPGFPSAQSTVPPKTRGASSRIVTLAVINAISFVLILISAALGIFLCVNISRMKRKAKKHEKLAESGKESSGKPGNEVQQRVEKEAE</sequence>
<accession>A0A4U5M6B5</accession>
<evidence type="ECO:0000313" key="4">
    <source>
        <dbReference type="Proteomes" id="UP000298663"/>
    </source>
</evidence>
<reference evidence="3 4" key="1">
    <citation type="journal article" date="2015" name="Genome Biol.">
        <title>Comparative genomics of Steinernema reveals deeply conserved gene regulatory networks.</title>
        <authorList>
            <person name="Dillman A.R."/>
            <person name="Macchietto M."/>
            <person name="Porter C.F."/>
            <person name="Rogers A."/>
            <person name="Williams B."/>
            <person name="Antoshechkin I."/>
            <person name="Lee M.M."/>
            <person name="Goodwin Z."/>
            <person name="Lu X."/>
            <person name="Lewis E.E."/>
            <person name="Goodrich-Blair H."/>
            <person name="Stock S.P."/>
            <person name="Adams B.J."/>
            <person name="Sternberg P.W."/>
            <person name="Mortazavi A."/>
        </authorList>
    </citation>
    <scope>NUCLEOTIDE SEQUENCE [LARGE SCALE GENOMIC DNA]</scope>
    <source>
        <strain evidence="3 4">ALL</strain>
    </source>
</reference>
<dbReference type="EMBL" id="AZBU02000009">
    <property type="protein sequence ID" value="TKR64073.1"/>
    <property type="molecule type" value="Genomic_DNA"/>
</dbReference>
<keyword evidence="2" id="KW-0472">Membrane</keyword>
<protein>
    <submittedName>
        <fullName evidence="3">Uncharacterized protein</fullName>
    </submittedName>
</protein>
<feature type="compositionally biased region" description="Low complexity" evidence="1">
    <location>
        <begin position="390"/>
        <end position="407"/>
    </location>
</feature>
<evidence type="ECO:0000313" key="3">
    <source>
        <dbReference type="EMBL" id="TKR64073.1"/>
    </source>
</evidence>
<keyword evidence="2" id="KW-0812">Transmembrane</keyword>
<feature type="region of interest" description="Disordered" evidence="1">
    <location>
        <begin position="390"/>
        <end position="411"/>
    </location>
</feature>
<comment type="caution">
    <text evidence="3">The sequence shown here is derived from an EMBL/GenBank/DDBJ whole genome shotgun (WGS) entry which is preliminary data.</text>
</comment>
<dbReference type="Proteomes" id="UP000298663">
    <property type="component" value="Unassembled WGS sequence"/>
</dbReference>
<organism evidence="3 4">
    <name type="scientific">Steinernema carpocapsae</name>
    <name type="common">Entomopathogenic nematode</name>
    <dbReference type="NCBI Taxonomy" id="34508"/>
    <lineage>
        <taxon>Eukaryota</taxon>
        <taxon>Metazoa</taxon>
        <taxon>Ecdysozoa</taxon>
        <taxon>Nematoda</taxon>
        <taxon>Chromadorea</taxon>
        <taxon>Rhabditida</taxon>
        <taxon>Tylenchina</taxon>
        <taxon>Panagrolaimomorpha</taxon>
        <taxon>Strongyloidoidea</taxon>
        <taxon>Steinernematidae</taxon>
        <taxon>Steinernema</taxon>
    </lineage>
</organism>
<evidence type="ECO:0000256" key="2">
    <source>
        <dbReference type="SAM" id="Phobius"/>
    </source>
</evidence>
<feature type="transmembrane region" description="Helical" evidence="2">
    <location>
        <begin position="442"/>
        <end position="468"/>
    </location>
</feature>
<reference evidence="3 4" key="2">
    <citation type="journal article" date="2019" name="G3 (Bethesda)">
        <title>Hybrid Assembly of the Genome of the Entomopathogenic Nematode Steinernema carpocapsae Identifies the X-Chromosome.</title>
        <authorList>
            <person name="Serra L."/>
            <person name="Macchietto M."/>
            <person name="Macias-Munoz A."/>
            <person name="McGill C.J."/>
            <person name="Rodriguez I.M."/>
            <person name="Rodriguez B."/>
            <person name="Murad R."/>
            <person name="Mortazavi A."/>
        </authorList>
    </citation>
    <scope>NUCLEOTIDE SEQUENCE [LARGE SCALE GENOMIC DNA]</scope>
    <source>
        <strain evidence="3 4">ALL</strain>
    </source>
</reference>
<evidence type="ECO:0000256" key="1">
    <source>
        <dbReference type="SAM" id="MobiDB-lite"/>
    </source>
</evidence>